<evidence type="ECO:0000256" key="3">
    <source>
        <dbReference type="ARBA" id="ARBA00022692"/>
    </source>
</evidence>
<comment type="caution">
    <text evidence="12">The sequence shown here is derived from an EMBL/GenBank/DDBJ whole genome shotgun (WGS) entry which is preliminary data.</text>
</comment>
<evidence type="ECO:0000256" key="8">
    <source>
        <dbReference type="ARBA" id="ARBA00023136"/>
    </source>
</evidence>
<gene>
    <name evidence="12" type="primary">gb13737</name>
    <name evidence="12" type="ORF">PR202_gb13737</name>
</gene>
<dbReference type="GO" id="GO:0005524">
    <property type="term" value="F:ATP binding"/>
    <property type="evidence" value="ECO:0007669"/>
    <property type="project" value="UniProtKB-KW"/>
</dbReference>
<name>A0AAV5ETX0_ELECO</name>
<evidence type="ECO:0000256" key="10">
    <source>
        <dbReference type="ARBA" id="ARBA00023180"/>
    </source>
</evidence>
<dbReference type="Gene3D" id="1.10.510.10">
    <property type="entry name" value="Transferase(Phosphotransferase) domain 1"/>
    <property type="match status" value="1"/>
</dbReference>
<evidence type="ECO:0000256" key="1">
    <source>
        <dbReference type="ARBA" id="ARBA00004479"/>
    </source>
</evidence>
<dbReference type="SUPFAM" id="SSF56112">
    <property type="entry name" value="Protein kinase-like (PK-like)"/>
    <property type="match status" value="1"/>
</dbReference>
<dbReference type="GO" id="GO:0004674">
    <property type="term" value="F:protein serine/threonine kinase activity"/>
    <property type="evidence" value="ECO:0007669"/>
    <property type="project" value="InterPro"/>
</dbReference>
<proteinExistence type="predicted"/>
<dbReference type="PANTHER" id="PTHR27005:SF162">
    <property type="entry name" value="OS11G0691500 PROTEIN"/>
    <property type="match status" value="1"/>
</dbReference>
<dbReference type="PANTHER" id="PTHR27005">
    <property type="entry name" value="WALL-ASSOCIATED RECEPTOR KINASE-LIKE 21"/>
    <property type="match status" value="1"/>
</dbReference>
<dbReference type="SMART" id="SM00220">
    <property type="entry name" value="S_TKc"/>
    <property type="match status" value="1"/>
</dbReference>
<comment type="subcellular location">
    <subcellularLocation>
        <location evidence="1">Membrane</location>
        <topology evidence="1">Single-pass type I membrane protein</topology>
    </subcellularLocation>
</comment>
<keyword evidence="2" id="KW-0808">Transferase</keyword>
<dbReference type="Pfam" id="PF00069">
    <property type="entry name" value="Pkinase"/>
    <property type="match status" value="1"/>
</dbReference>
<keyword evidence="13" id="KW-1185">Reference proteome</keyword>
<reference evidence="12" key="2">
    <citation type="submission" date="2021-12" db="EMBL/GenBank/DDBJ databases">
        <title>Resequencing data analysis of finger millet.</title>
        <authorList>
            <person name="Hatakeyama M."/>
            <person name="Aluri S."/>
            <person name="Balachadran M.T."/>
            <person name="Sivarajan S.R."/>
            <person name="Poveda L."/>
            <person name="Shimizu-Inatsugi R."/>
            <person name="Schlapbach R."/>
            <person name="Sreeman S.M."/>
            <person name="Shimizu K.K."/>
        </authorList>
    </citation>
    <scope>NUCLEOTIDE SEQUENCE</scope>
</reference>
<keyword evidence="10" id="KW-0325">Glycoprotein</keyword>
<dbReference type="Pfam" id="PF08488">
    <property type="entry name" value="WAK"/>
    <property type="match status" value="1"/>
</dbReference>
<keyword evidence="3" id="KW-0812">Transmembrane</keyword>
<dbReference type="InterPro" id="IPR013695">
    <property type="entry name" value="WAK"/>
</dbReference>
<evidence type="ECO:0000313" key="13">
    <source>
        <dbReference type="Proteomes" id="UP001054889"/>
    </source>
</evidence>
<evidence type="ECO:0000256" key="9">
    <source>
        <dbReference type="ARBA" id="ARBA00023157"/>
    </source>
</evidence>
<dbReference type="InterPro" id="IPR045274">
    <property type="entry name" value="WAK-like"/>
</dbReference>
<keyword evidence="8" id="KW-0472">Membrane</keyword>
<organism evidence="12 13">
    <name type="scientific">Eleusine coracana subsp. coracana</name>
    <dbReference type="NCBI Taxonomy" id="191504"/>
    <lineage>
        <taxon>Eukaryota</taxon>
        <taxon>Viridiplantae</taxon>
        <taxon>Streptophyta</taxon>
        <taxon>Embryophyta</taxon>
        <taxon>Tracheophyta</taxon>
        <taxon>Spermatophyta</taxon>
        <taxon>Magnoliopsida</taxon>
        <taxon>Liliopsida</taxon>
        <taxon>Poales</taxon>
        <taxon>Poaceae</taxon>
        <taxon>PACMAD clade</taxon>
        <taxon>Chloridoideae</taxon>
        <taxon>Cynodonteae</taxon>
        <taxon>Eleusininae</taxon>
        <taxon>Eleusine</taxon>
    </lineage>
</organism>
<evidence type="ECO:0000256" key="6">
    <source>
        <dbReference type="ARBA" id="ARBA00022840"/>
    </source>
</evidence>
<dbReference type="GO" id="GO:0005886">
    <property type="term" value="C:plasma membrane"/>
    <property type="evidence" value="ECO:0007669"/>
    <property type="project" value="TreeGrafter"/>
</dbReference>
<dbReference type="AlphaFoldDB" id="A0AAV5ETX0"/>
<dbReference type="Proteomes" id="UP001054889">
    <property type="component" value="Unassembled WGS sequence"/>
</dbReference>
<evidence type="ECO:0000256" key="7">
    <source>
        <dbReference type="ARBA" id="ARBA00022989"/>
    </source>
</evidence>
<sequence>MRVFTIHSAICYSSSKNYLSDGGFNGTFAPPFLLSSTRNLFTVIGCNALGFLQGRPDWSYFTGCITYCESLDEAAQNNETCSGLGCCQTSLPANLNMMSVSWGNDTSNSAWSYNPCSYAFVADKDWYKFNRSDLNGTNFATRVAGRRTIPVVLDWAIRGNESCQKTSKGISTAPACISSNSTCVDVNATQGGGYRCKCTTGYEGNPYLNNGCNDINECLLREQDPDKYKVHILVAEIQYAIIYQRCPILDGDGRKKKKKKKNQQNIGGGEFVDEITFQFKLHHPNLVRLIGCCLETNVPCLVFEFISNGSLYNNLHGGVKSSCRLSLTKRLDIAIGSAEAISYMHSHGDHKHVHGDIKSANILLDSELMPKVSDFGSSKLLSIDMFAQAVAADRNYVDPVYVKTNRFTDKSDVYSFGIVLLELITRKTAMYDGNNSLPLDLVKCCKEEGNGRKMYDRDIITDDDNDGSAQVYIDCLDRIGALAVRCLKEDADERPTMAEVVEDLKQVKLRAWK</sequence>
<evidence type="ECO:0000313" key="12">
    <source>
        <dbReference type="EMBL" id="GJN25852.1"/>
    </source>
</evidence>
<reference evidence="12" key="1">
    <citation type="journal article" date="2018" name="DNA Res.">
        <title>Multiple hybrid de novo genome assembly of finger millet, an orphan allotetraploid crop.</title>
        <authorList>
            <person name="Hatakeyama M."/>
            <person name="Aluri S."/>
            <person name="Balachadran M.T."/>
            <person name="Sivarajan S.R."/>
            <person name="Patrignani A."/>
            <person name="Gruter S."/>
            <person name="Poveda L."/>
            <person name="Shimizu-Inatsugi R."/>
            <person name="Baeten J."/>
            <person name="Francoijs K.J."/>
            <person name="Nataraja K.N."/>
            <person name="Reddy Y.A.N."/>
            <person name="Phadnis S."/>
            <person name="Ravikumar R.L."/>
            <person name="Schlapbach R."/>
            <person name="Sreeman S.M."/>
            <person name="Shimizu K.K."/>
        </authorList>
    </citation>
    <scope>NUCLEOTIDE SEQUENCE</scope>
</reference>
<accession>A0AAV5ETX0</accession>
<dbReference type="Gene3D" id="2.10.25.10">
    <property type="entry name" value="Laminin"/>
    <property type="match status" value="1"/>
</dbReference>
<keyword evidence="7" id="KW-1133">Transmembrane helix</keyword>
<dbReference type="InterPro" id="IPR011009">
    <property type="entry name" value="Kinase-like_dom_sf"/>
</dbReference>
<keyword evidence="4" id="KW-0732">Signal</keyword>
<dbReference type="InterPro" id="IPR000719">
    <property type="entry name" value="Prot_kinase_dom"/>
</dbReference>
<feature type="domain" description="Protein kinase" evidence="11">
    <location>
        <begin position="228"/>
        <end position="509"/>
    </location>
</feature>
<dbReference type="GO" id="GO:0007166">
    <property type="term" value="P:cell surface receptor signaling pathway"/>
    <property type="evidence" value="ECO:0007669"/>
    <property type="project" value="InterPro"/>
</dbReference>
<evidence type="ECO:0000256" key="4">
    <source>
        <dbReference type="ARBA" id="ARBA00022729"/>
    </source>
</evidence>
<keyword evidence="6" id="KW-0067">ATP-binding</keyword>
<evidence type="ECO:0000259" key="11">
    <source>
        <dbReference type="PROSITE" id="PS50011"/>
    </source>
</evidence>
<evidence type="ECO:0000256" key="5">
    <source>
        <dbReference type="ARBA" id="ARBA00022741"/>
    </source>
</evidence>
<evidence type="ECO:0000256" key="2">
    <source>
        <dbReference type="ARBA" id="ARBA00022679"/>
    </source>
</evidence>
<dbReference type="EMBL" id="BQKI01000078">
    <property type="protein sequence ID" value="GJN25852.1"/>
    <property type="molecule type" value="Genomic_DNA"/>
</dbReference>
<protein>
    <recommendedName>
        <fullName evidence="11">Protein kinase domain-containing protein</fullName>
    </recommendedName>
</protein>
<keyword evidence="9" id="KW-1015">Disulfide bond</keyword>
<keyword evidence="5" id="KW-0547">Nucleotide-binding</keyword>
<dbReference type="Gene3D" id="3.30.200.20">
    <property type="entry name" value="Phosphorylase Kinase, domain 1"/>
    <property type="match status" value="1"/>
</dbReference>
<dbReference type="PROSITE" id="PS50011">
    <property type="entry name" value="PROTEIN_KINASE_DOM"/>
    <property type="match status" value="1"/>
</dbReference>